<sequence length="136" mass="15681">MRFSDYDLQVITIEKTASDYSMTVNKNFVTFSKAITAELNYPSHVIVAFNKDTKVMGIQVCHANTKGSYEFCKSKKVRKGVVQMMNKNLKEAILTIMPDWESGKRYKVPGIYIAEDRAFVFELKGYEVLKPYRKES</sequence>
<gene>
    <name evidence="1" type="ORF">TZ86_00776</name>
</gene>
<dbReference type="EMBL" id="JYGL01000001">
    <property type="protein sequence ID" value="KJQ58931.1"/>
    <property type="molecule type" value="Genomic_DNA"/>
</dbReference>
<accession>A0AAW3H7W5</accession>
<organism evidence="1 2">
    <name type="scientific">Streptococcus gordonii</name>
    <dbReference type="NCBI Taxonomy" id="1302"/>
    <lineage>
        <taxon>Bacteria</taxon>
        <taxon>Bacillati</taxon>
        <taxon>Bacillota</taxon>
        <taxon>Bacilli</taxon>
        <taxon>Lactobacillales</taxon>
        <taxon>Streptococcaceae</taxon>
        <taxon>Streptococcus</taxon>
    </lineage>
</organism>
<evidence type="ECO:0000313" key="1">
    <source>
        <dbReference type="EMBL" id="KJQ58931.1"/>
    </source>
</evidence>
<comment type="caution">
    <text evidence="1">The sequence shown here is derived from an EMBL/GenBank/DDBJ whole genome shotgun (WGS) entry which is preliminary data.</text>
</comment>
<dbReference type="RefSeq" id="WP_045503547.1">
    <property type="nucleotide sequence ID" value="NZ_JYGL01000001.1"/>
</dbReference>
<dbReference type="Proteomes" id="UP000033658">
    <property type="component" value="Unassembled WGS sequence"/>
</dbReference>
<dbReference type="AlphaFoldDB" id="A0AAW3H7W5"/>
<protein>
    <submittedName>
        <fullName evidence="1">Uncharacterized protein</fullName>
    </submittedName>
</protein>
<reference evidence="1 2" key="1">
    <citation type="submission" date="2015-02" db="EMBL/GenBank/DDBJ databases">
        <title>Evolution of amylase-binding proteins of oral streptococcal species.</title>
        <authorList>
            <person name="Haase E.M."/>
        </authorList>
    </citation>
    <scope>NUCLEOTIDE SEQUENCE [LARGE SCALE GENOMIC DNA]</scope>
    <source>
        <strain evidence="1 2">G9B</strain>
    </source>
</reference>
<evidence type="ECO:0000313" key="2">
    <source>
        <dbReference type="Proteomes" id="UP000033658"/>
    </source>
</evidence>
<proteinExistence type="predicted"/>
<name>A0AAW3H7W5_STRGN</name>